<keyword evidence="4" id="KW-1185">Reference proteome</keyword>
<dbReference type="EMBL" id="CP007452">
    <property type="protein sequence ID" value="AHM55990.1"/>
    <property type="molecule type" value="Genomic_DNA"/>
</dbReference>
<evidence type="ECO:0000313" key="3">
    <source>
        <dbReference type="EMBL" id="AHM55990.1"/>
    </source>
</evidence>
<dbReference type="KEGG" id="eac:EAL2_c06890"/>
<gene>
    <name evidence="3" type="ORF">EAL2_c06890</name>
</gene>
<dbReference type="RefSeq" id="WP_025435032.1">
    <property type="nucleotide sequence ID" value="NZ_CP007452.1"/>
</dbReference>
<evidence type="ECO:0008006" key="5">
    <source>
        <dbReference type="Google" id="ProtNLM"/>
    </source>
</evidence>
<dbReference type="STRING" id="1286171.EAL2_c06890"/>
<evidence type="ECO:0000313" key="4">
    <source>
        <dbReference type="Proteomes" id="UP000019591"/>
    </source>
</evidence>
<accession>W8T552</accession>
<feature type="coiled-coil region" evidence="1">
    <location>
        <begin position="428"/>
        <end position="462"/>
    </location>
</feature>
<dbReference type="AlphaFoldDB" id="W8T552"/>
<dbReference type="Proteomes" id="UP000019591">
    <property type="component" value="Chromosome"/>
</dbReference>
<protein>
    <recommendedName>
        <fullName evidence="5">Lipoprotein</fullName>
    </recommendedName>
</protein>
<feature type="signal peptide" evidence="2">
    <location>
        <begin position="1"/>
        <end position="20"/>
    </location>
</feature>
<proteinExistence type="predicted"/>
<feature type="chain" id="PRO_5039381557" description="Lipoprotein" evidence="2">
    <location>
        <begin position="21"/>
        <end position="703"/>
    </location>
</feature>
<evidence type="ECO:0000256" key="2">
    <source>
        <dbReference type="SAM" id="SignalP"/>
    </source>
</evidence>
<organism evidence="3 4">
    <name type="scientific">Peptoclostridium acidaminophilum DSM 3953</name>
    <dbReference type="NCBI Taxonomy" id="1286171"/>
    <lineage>
        <taxon>Bacteria</taxon>
        <taxon>Bacillati</taxon>
        <taxon>Bacillota</taxon>
        <taxon>Clostridia</taxon>
        <taxon>Peptostreptococcales</taxon>
        <taxon>Peptoclostridiaceae</taxon>
        <taxon>Peptoclostridium</taxon>
    </lineage>
</organism>
<keyword evidence="1" id="KW-0175">Coiled coil</keyword>
<dbReference type="OrthoDB" id="1096764at2"/>
<keyword evidence="2" id="KW-0732">Signal</keyword>
<dbReference type="HOGENOM" id="CLU_392199_0_0_9"/>
<evidence type="ECO:0000256" key="1">
    <source>
        <dbReference type="SAM" id="Coils"/>
    </source>
</evidence>
<dbReference type="PATRIC" id="fig|1286171.3.peg.635"/>
<dbReference type="eggNOG" id="ENOG5033QVE">
    <property type="taxonomic scope" value="Bacteria"/>
</dbReference>
<reference evidence="3 4" key="1">
    <citation type="journal article" date="2014" name="Genome Announc.">
        <title>Complete Genome Sequence of Amino Acid-Utilizing Eubacterium acidaminophilum al-2 (DSM 3953).</title>
        <authorList>
            <person name="Poehlein A."/>
            <person name="Andreesen J.R."/>
            <person name="Daniel R."/>
        </authorList>
    </citation>
    <scope>NUCLEOTIDE SEQUENCE [LARGE SCALE GENOMIC DNA]</scope>
    <source>
        <strain evidence="3 4">DSM 3953</strain>
    </source>
</reference>
<sequence length="703" mass="78029">MAKKKSTLLKSCLFALAIGAALLQTGCDSGKEKGDLKWSYEKAIKAPIEISAADEELSIGSIEKDKVQVKIPGKSFDSPTKLKIYTPDKVPNVVSKKFEPIGAPVEVQCDAEFTRTNNPVQVTFALDKSTISEDTMPSDYWISYYDGNKWEYIKPDSVDLDAGTMTFTTCHFSLFGYGKITVDQKIEEYTKNKALADWTQKGMDDKVNKAVEQAVDHILKDKLGMSDESTKKKVLASLLNDDEWANMAKSVKDGDYITFNQNFNVLVGKKIVDNVSEGTLSKLLKGVTADDGIETVKAASTALGYLAEGRKYDAAKIIGENIADKFVITTVGKVAIAAVENEIESWKNKEVEAAYQAFKNGASQKWWWGGYNVEKGDFDSVYEQMRGAARQLEIEAVKKQNQIRAEAGHPPLTAEEENKIKDKVSKDLQSQFERRLKQEEELAKKEQEIKQLVAEYKEKGLLEKGSFGFDKGYDLEQRLDVLMHLKEKILKDTKSKELMASGYNNGKIGMDHIISLTMIWYTEGYSGYAKYIKDNFNIEIYPPAEAMAGAWNGNMTITNITFPEFETQEQEQQIESEAGCDFNLDWNAIKKELEAMKGVARPMSLNITMDKSGSGNVTITLDGDSNGPMPISYKSGQVSFTISDESDSSVVFIGYASEDQTSYGLNGSFKFKLPESLEKAGLSMSGTWNVSKSKQAPAVVAQP</sequence>
<name>W8T552_PEPAC</name>